<dbReference type="AlphaFoldDB" id="A0A6A5SX53"/>
<evidence type="ECO:0000313" key="1">
    <source>
        <dbReference type="EMBL" id="KAF1943116.1"/>
    </source>
</evidence>
<gene>
    <name evidence="1" type="ORF">EJ02DRAFT_148512</name>
</gene>
<dbReference type="Proteomes" id="UP000800038">
    <property type="component" value="Unassembled WGS sequence"/>
</dbReference>
<proteinExistence type="predicted"/>
<sequence length="214" mass="24186">MDFSAAKYSRPYYNTAEPAVPAPHCATTTSRQSDTMPTTTLRLAPLTYLPPALSNIPLNFAELGKTPAAYFRFPMLIVSNPVLYTFAALTWIYTRIDRSDLPRPLEASLLRRPQSGRARAPGRVVPESTQQPDLLAYCQLTHECDLDTKLPRRAARFTRTDTHECDLEAQFPRRTARRCGSASPVLGQHAARSWLVRLRRVSGRVFEAALRRLW</sequence>
<name>A0A6A5SX53_9PLEO</name>
<organism evidence="1 2">
    <name type="scientific">Clathrospora elynae</name>
    <dbReference type="NCBI Taxonomy" id="706981"/>
    <lineage>
        <taxon>Eukaryota</taxon>
        <taxon>Fungi</taxon>
        <taxon>Dikarya</taxon>
        <taxon>Ascomycota</taxon>
        <taxon>Pezizomycotina</taxon>
        <taxon>Dothideomycetes</taxon>
        <taxon>Pleosporomycetidae</taxon>
        <taxon>Pleosporales</taxon>
        <taxon>Diademaceae</taxon>
        <taxon>Clathrospora</taxon>
    </lineage>
</organism>
<protein>
    <submittedName>
        <fullName evidence="1">Uncharacterized protein</fullName>
    </submittedName>
</protein>
<accession>A0A6A5SX53</accession>
<keyword evidence="2" id="KW-1185">Reference proteome</keyword>
<dbReference type="EMBL" id="ML976028">
    <property type="protein sequence ID" value="KAF1943116.1"/>
    <property type="molecule type" value="Genomic_DNA"/>
</dbReference>
<reference evidence="1" key="1">
    <citation type="journal article" date="2020" name="Stud. Mycol.">
        <title>101 Dothideomycetes genomes: a test case for predicting lifestyles and emergence of pathogens.</title>
        <authorList>
            <person name="Haridas S."/>
            <person name="Albert R."/>
            <person name="Binder M."/>
            <person name="Bloem J."/>
            <person name="Labutti K."/>
            <person name="Salamov A."/>
            <person name="Andreopoulos B."/>
            <person name="Baker S."/>
            <person name="Barry K."/>
            <person name="Bills G."/>
            <person name="Bluhm B."/>
            <person name="Cannon C."/>
            <person name="Castanera R."/>
            <person name="Culley D."/>
            <person name="Daum C."/>
            <person name="Ezra D."/>
            <person name="Gonzalez J."/>
            <person name="Henrissat B."/>
            <person name="Kuo A."/>
            <person name="Liang C."/>
            <person name="Lipzen A."/>
            <person name="Lutzoni F."/>
            <person name="Magnuson J."/>
            <person name="Mondo S."/>
            <person name="Nolan M."/>
            <person name="Ohm R."/>
            <person name="Pangilinan J."/>
            <person name="Park H.-J."/>
            <person name="Ramirez L."/>
            <person name="Alfaro M."/>
            <person name="Sun H."/>
            <person name="Tritt A."/>
            <person name="Yoshinaga Y."/>
            <person name="Zwiers L.-H."/>
            <person name="Turgeon B."/>
            <person name="Goodwin S."/>
            <person name="Spatafora J."/>
            <person name="Crous P."/>
            <person name="Grigoriev I."/>
        </authorList>
    </citation>
    <scope>NUCLEOTIDE SEQUENCE</scope>
    <source>
        <strain evidence="1">CBS 161.51</strain>
    </source>
</reference>
<evidence type="ECO:0000313" key="2">
    <source>
        <dbReference type="Proteomes" id="UP000800038"/>
    </source>
</evidence>